<gene>
    <name evidence="2" type="ORF">K7432_010968</name>
</gene>
<protein>
    <submittedName>
        <fullName evidence="2">Uncharacterized protein</fullName>
    </submittedName>
</protein>
<dbReference type="EMBL" id="JASJQH010007677">
    <property type="protein sequence ID" value="KAK9702985.1"/>
    <property type="molecule type" value="Genomic_DNA"/>
</dbReference>
<sequence>MRLLSPKDAMYVTPKTTKSILSHIGSFSVTNDAVFAINGFLDEVLYMLISYLPSEKMDIAGIEASLLKLVPDGPLARDAICSAHNFSKKTLPSLATQSNNPPPLMNRVEPINPSLDPNKTARYEQLRLKCLRYSTLGTEHVNPLRLLLGPQHAGEDFTSITVIFITAILEYLARFLINSIAVMAKQQLRTNIGLEEVFNGLDVDGHIKELFQAMMLYSKLQTRVVTEALTKGSKNPTFLEKKRIATTGISRDTQEISLEAQSNPMSPEGRINDFAIQAENLVPTELLLNENSSKKGRSFSSFLMKGKSKTANSTGPAVNSPSPKTGLFRFRPTIASEQNLSHRSRSAEALRLARKSMETTKSIETTKSEGNNATLDDSFEGFLHANETKKMSLTPNRLRSIEFLKKNEKYQPRAPIKFSSSLIMAEVEYGQTLPEQKKGNVSVKKSETLYEFLKSSPSETSSKVSKKYVPRAPVIMKRSILQSSAINFSGSAEVSGQEGTKLLPCNNISKSKENVYVFLKNANSTAADKKSGLTNGSTPPNLNPTLLYDHSIENEQYARHGQSSVGIHGRRRGQSMSYVPDFKPIGKPLRFANGSEKSSTSVSPMSDMLQRRRSLPRQRSLMKLSTYFPLPSSRGEIAGSDRSKNLSVNYSPVDLSADNKRKIKICTPLELASTRVQNAMDEDNRIFYPLCMCDKCERI</sequence>
<evidence type="ECO:0000313" key="3">
    <source>
        <dbReference type="Proteomes" id="UP001479436"/>
    </source>
</evidence>
<keyword evidence="3" id="KW-1185">Reference proteome</keyword>
<evidence type="ECO:0000313" key="2">
    <source>
        <dbReference type="EMBL" id="KAK9702985.1"/>
    </source>
</evidence>
<feature type="compositionally biased region" description="Polar residues" evidence="1">
    <location>
        <begin position="595"/>
        <end position="604"/>
    </location>
</feature>
<feature type="region of interest" description="Disordered" evidence="1">
    <location>
        <begin position="590"/>
        <end position="614"/>
    </location>
</feature>
<name>A0ABR2VV23_9FUNG</name>
<comment type="caution">
    <text evidence="2">The sequence shown here is derived from an EMBL/GenBank/DDBJ whole genome shotgun (WGS) entry which is preliminary data.</text>
</comment>
<organism evidence="2 3">
    <name type="scientific">Basidiobolus ranarum</name>
    <dbReference type="NCBI Taxonomy" id="34480"/>
    <lineage>
        <taxon>Eukaryota</taxon>
        <taxon>Fungi</taxon>
        <taxon>Fungi incertae sedis</taxon>
        <taxon>Zoopagomycota</taxon>
        <taxon>Entomophthoromycotina</taxon>
        <taxon>Basidiobolomycetes</taxon>
        <taxon>Basidiobolales</taxon>
        <taxon>Basidiobolaceae</taxon>
        <taxon>Basidiobolus</taxon>
    </lineage>
</organism>
<accession>A0ABR2VV23</accession>
<feature type="region of interest" description="Disordered" evidence="1">
    <location>
        <begin position="92"/>
        <end position="117"/>
    </location>
</feature>
<proteinExistence type="predicted"/>
<evidence type="ECO:0000256" key="1">
    <source>
        <dbReference type="SAM" id="MobiDB-lite"/>
    </source>
</evidence>
<dbReference type="Proteomes" id="UP001479436">
    <property type="component" value="Unassembled WGS sequence"/>
</dbReference>
<reference evidence="2 3" key="1">
    <citation type="submission" date="2023-04" db="EMBL/GenBank/DDBJ databases">
        <title>Genome of Basidiobolus ranarum AG-B5.</title>
        <authorList>
            <person name="Stajich J.E."/>
            <person name="Carter-House D."/>
            <person name="Gryganskyi A."/>
        </authorList>
    </citation>
    <scope>NUCLEOTIDE SEQUENCE [LARGE SCALE GENOMIC DNA]</scope>
    <source>
        <strain evidence="2 3">AG-B5</strain>
    </source>
</reference>